<gene>
    <name evidence="5" type="ORF">GCM10009819_18810</name>
</gene>
<feature type="domain" description="N-acetyltransferase" evidence="4">
    <location>
        <begin position="14"/>
        <end position="171"/>
    </location>
</feature>
<proteinExistence type="inferred from homology"/>
<keyword evidence="2" id="KW-0012">Acyltransferase</keyword>
<dbReference type="EMBL" id="BAAAPW010000002">
    <property type="protein sequence ID" value="GAA2034709.1"/>
    <property type="molecule type" value="Genomic_DNA"/>
</dbReference>
<evidence type="ECO:0000313" key="5">
    <source>
        <dbReference type="EMBL" id="GAA2034709.1"/>
    </source>
</evidence>
<dbReference type="InterPro" id="IPR000182">
    <property type="entry name" value="GNAT_dom"/>
</dbReference>
<dbReference type="Proteomes" id="UP001501196">
    <property type="component" value="Unassembled WGS sequence"/>
</dbReference>
<reference evidence="6" key="1">
    <citation type="journal article" date="2019" name="Int. J. Syst. Evol. Microbiol.">
        <title>The Global Catalogue of Microorganisms (GCM) 10K type strain sequencing project: providing services to taxonomists for standard genome sequencing and annotation.</title>
        <authorList>
            <consortium name="The Broad Institute Genomics Platform"/>
            <consortium name="The Broad Institute Genome Sequencing Center for Infectious Disease"/>
            <person name="Wu L."/>
            <person name="Ma J."/>
        </authorList>
    </citation>
    <scope>NUCLEOTIDE SEQUENCE [LARGE SCALE GENOMIC DNA]</scope>
    <source>
        <strain evidence="6">JCM 15672</strain>
    </source>
</reference>
<dbReference type="InterPro" id="IPR051531">
    <property type="entry name" value="N-acetyltransferase"/>
</dbReference>
<protein>
    <recommendedName>
        <fullName evidence="4">N-acetyltransferase domain-containing protein</fullName>
    </recommendedName>
</protein>
<dbReference type="PROSITE" id="PS51186">
    <property type="entry name" value="GNAT"/>
    <property type="match status" value="1"/>
</dbReference>
<dbReference type="InterPro" id="IPR016181">
    <property type="entry name" value="Acyl_CoA_acyltransferase"/>
</dbReference>
<keyword evidence="6" id="KW-1185">Reference proteome</keyword>
<dbReference type="SUPFAM" id="SSF55729">
    <property type="entry name" value="Acyl-CoA N-acyltransferases (Nat)"/>
    <property type="match status" value="1"/>
</dbReference>
<accession>A0ABP5FYB5</accession>
<dbReference type="PANTHER" id="PTHR43792">
    <property type="entry name" value="GNAT FAMILY, PUTATIVE (AFU_ORTHOLOGUE AFUA_3G00765)-RELATED-RELATED"/>
    <property type="match status" value="1"/>
</dbReference>
<sequence length="181" mass="19521">MSAASAFMGGMSDVSLRPWSDDDLDLLRRTNAPELTANLGGPESDEQVATRHERYLRGWRDGSSQMYAITTPDHPEGVGAIGFWPRDEGGRALFEAGWTVVAAHQGHGIARAALDLLVAEARAADPARALAAYPRVDNEASNALCRRAGFVLEGVEEFEYPKGTWLASNVWVLPPEADATA</sequence>
<evidence type="ECO:0000259" key="4">
    <source>
        <dbReference type="PROSITE" id="PS51186"/>
    </source>
</evidence>
<dbReference type="PANTHER" id="PTHR43792:SF8">
    <property type="entry name" value="[RIBOSOMAL PROTEIN US5]-ALANINE N-ACETYLTRANSFERASE"/>
    <property type="match status" value="1"/>
</dbReference>
<comment type="similarity">
    <text evidence="3">Belongs to the acetyltransferase family. RimJ subfamily.</text>
</comment>
<evidence type="ECO:0000256" key="3">
    <source>
        <dbReference type="ARBA" id="ARBA00038502"/>
    </source>
</evidence>
<keyword evidence="1" id="KW-0808">Transferase</keyword>
<evidence type="ECO:0000313" key="6">
    <source>
        <dbReference type="Proteomes" id="UP001501196"/>
    </source>
</evidence>
<name>A0ABP5FYB5_9MICO</name>
<evidence type="ECO:0000256" key="1">
    <source>
        <dbReference type="ARBA" id="ARBA00022679"/>
    </source>
</evidence>
<dbReference type="Pfam" id="PF13302">
    <property type="entry name" value="Acetyltransf_3"/>
    <property type="match status" value="1"/>
</dbReference>
<evidence type="ECO:0000256" key="2">
    <source>
        <dbReference type="ARBA" id="ARBA00023315"/>
    </source>
</evidence>
<comment type="caution">
    <text evidence="5">The sequence shown here is derived from an EMBL/GenBank/DDBJ whole genome shotgun (WGS) entry which is preliminary data.</text>
</comment>
<dbReference type="Gene3D" id="3.40.630.30">
    <property type="match status" value="1"/>
</dbReference>
<organism evidence="5 6">
    <name type="scientific">Agromyces tropicus</name>
    <dbReference type="NCBI Taxonomy" id="555371"/>
    <lineage>
        <taxon>Bacteria</taxon>
        <taxon>Bacillati</taxon>
        <taxon>Actinomycetota</taxon>
        <taxon>Actinomycetes</taxon>
        <taxon>Micrococcales</taxon>
        <taxon>Microbacteriaceae</taxon>
        <taxon>Agromyces</taxon>
    </lineage>
</organism>